<feature type="transmembrane region" description="Helical" evidence="2">
    <location>
        <begin position="12"/>
        <end position="30"/>
    </location>
</feature>
<feature type="region of interest" description="Disordered" evidence="1">
    <location>
        <begin position="182"/>
        <end position="214"/>
    </location>
</feature>
<evidence type="ECO:0000313" key="4">
    <source>
        <dbReference type="Proteomes" id="UP000309117"/>
    </source>
</evidence>
<reference evidence="3 4" key="1">
    <citation type="submission" date="2019-04" db="EMBL/GenBank/DDBJ databases">
        <title>Microbes associate with the intestines of laboratory mice.</title>
        <authorList>
            <person name="Navarre W."/>
            <person name="Wong E."/>
            <person name="Huang K."/>
            <person name="Tropini C."/>
            <person name="Ng K."/>
            <person name="Yu B."/>
        </authorList>
    </citation>
    <scope>NUCLEOTIDE SEQUENCE [LARGE SCALE GENOMIC DNA]</scope>
    <source>
        <strain evidence="3 4">NM61_E11</strain>
    </source>
</reference>
<accession>A0A4S2BME0</accession>
<organism evidence="3 4">
    <name type="scientific">Lactobacillus intestinalis</name>
    <dbReference type="NCBI Taxonomy" id="151781"/>
    <lineage>
        <taxon>Bacteria</taxon>
        <taxon>Bacillati</taxon>
        <taxon>Bacillota</taxon>
        <taxon>Bacilli</taxon>
        <taxon>Lactobacillales</taxon>
        <taxon>Lactobacillaceae</taxon>
        <taxon>Lactobacillus</taxon>
    </lineage>
</organism>
<protein>
    <submittedName>
        <fullName evidence="3">Competence protein ComGF</fullName>
    </submittedName>
</protein>
<keyword evidence="2" id="KW-0472">Membrane</keyword>
<evidence type="ECO:0000256" key="1">
    <source>
        <dbReference type="SAM" id="MobiDB-lite"/>
    </source>
</evidence>
<dbReference type="Pfam" id="PF15980">
    <property type="entry name" value="ComGF"/>
    <property type="match status" value="1"/>
</dbReference>
<dbReference type="InterPro" id="IPR016977">
    <property type="entry name" value="ComGF"/>
</dbReference>
<dbReference type="EMBL" id="SRYV01000009">
    <property type="protein sequence ID" value="TGY15325.1"/>
    <property type="molecule type" value="Genomic_DNA"/>
</dbReference>
<keyword evidence="2" id="KW-1133">Transmembrane helix</keyword>
<sequence length="214" mass="24573">MPGMYCENKNLIQLKYIVTFINLKVVMYMIQPQSKNIKSSKGFTIAEVIFSIFITILVIWILQNLLVNLKTANKSNHHTNDVAFAYVQFTRFLKDENTETAYALPNSSNSYRAVIAKIKRKGKKKVEQHYILEKYKNMIRATTSEGGHMPLLLNIENASFVTIDKQVKINITEKDGRKSELYFKLDPKPVESDKTSGKNDKKDAKKTESKRASK</sequence>
<evidence type="ECO:0000313" key="3">
    <source>
        <dbReference type="EMBL" id="TGY15325.1"/>
    </source>
</evidence>
<gene>
    <name evidence="3" type="ORF">E5351_05835</name>
</gene>
<proteinExistence type="predicted"/>
<keyword evidence="2" id="KW-0812">Transmembrane</keyword>
<name>A0A4S2BME0_9LACO</name>
<feature type="transmembrane region" description="Helical" evidence="2">
    <location>
        <begin position="42"/>
        <end position="62"/>
    </location>
</feature>
<dbReference type="AlphaFoldDB" id="A0A4S2BME0"/>
<dbReference type="Proteomes" id="UP000309117">
    <property type="component" value="Unassembled WGS sequence"/>
</dbReference>
<comment type="caution">
    <text evidence="3">The sequence shown here is derived from an EMBL/GenBank/DDBJ whole genome shotgun (WGS) entry which is preliminary data.</text>
</comment>
<evidence type="ECO:0000256" key="2">
    <source>
        <dbReference type="SAM" id="Phobius"/>
    </source>
</evidence>